<dbReference type="Gene3D" id="3.30.457.10">
    <property type="entry name" value="Copper amine oxidase-like, N-terminal domain"/>
    <property type="match status" value="1"/>
</dbReference>
<organism evidence="3 4">
    <name type="scientific">Paenibacillus larvae subsp. larvae</name>
    <dbReference type="NCBI Taxonomy" id="147375"/>
    <lineage>
        <taxon>Bacteria</taxon>
        <taxon>Bacillati</taxon>
        <taxon>Bacillota</taxon>
        <taxon>Bacilli</taxon>
        <taxon>Bacillales</taxon>
        <taxon>Paenibacillaceae</taxon>
        <taxon>Paenibacillus</taxon>
    </lineage>
</organism>
<feature type="region of interest" description="Disordered" evidence="1">
    <location>
        <begin position="167"/>
        <end position="188"/>
    </location>
</feature>
<dbReference type="InterPro" id="IPR036582">
    <property type="entry name" value="Mao_N_sf"/>
</dbReference>
<evidence type="ECO:0000313" key="4">
    <source>
        <dbReference type="Proteomes" id="UP000239833"/>
    </source>
</evidence>
<dbReference type="PANTHER" id="PTHR46066:SF2">
    <property type="entry name" value="CHITINASE DOMAIN-CONTAINING PROTEIN 1"/>
    <property type="match status" value="1"/>
</dbReference>
<dbReference type="Gene3D" id="2.30.30.40">
    <property type="entry name" value="SH3 Domains"/>
    <property type="match status" value="1"/>
</dbReference>
<accession>A0A2L1U549</accession>
<dbReference type="Pfam" id="PF00704">
    <property type="entry name" value="Glyco_hydro_18"/>
    <property type="match status" value="1"/>
</dbReference>
<dbReference type="Pfam" id="PF07833">
    <property type="entry name" value="Cu_amine_oxidN1"/>
    <property type="match status" value="1"/>
</dbReference>
<dbReference type="EMBL" id="CP019655">
    <property type="protein sequence ID" value="AVF28036.1"/>
    <property type="molecule type" value="Genomic_DNA"/>
</dbReference>
<dbReference type="InterPro" id="IPR012854">
    <property type="entry name" value="Cu_amine_oxidase-like_N"/>
</dbReference>
<reference evidence="4" key="1">
    <citation type="submission" date="2017-02" db="EMBL/GenBank/DDBJ databases">
        <title>Delineation of Paenibacillus larvae strains originating from foulbrood outbreaks.</title>
        <authorList>
            <person name="Beims H."/>
            <person name="Bunk B."/>
            <person name="Sproeer C."/>
            <person name="Mohr K.I."/>
            <person name="Pradella S."/>
            <person name="Guenther G."/>
            <person name="Rohde M."/>
            <person name="von der Ohe W."/>
            <person name="Steinert M."/>
        </authorList>
    </citation>
    <scope>NUCLEOTIDE SEQUENCE [LARGE SCALE GENOMIC DNA]</scope>
    <source>
        <strain evidence="4">Eric_III</strain>
    </source>
</reference>
<dbReference type="STRING" id="147375.BXP28_01715"/>
<dbReference type="GeneID" id="64220289"/>
<dbReference type="SUPFAM" id="SSF55383">
    <property type="entry name" value="Copper amine oxidase, domain N"/>
    <property type="match status" value="1"/>
</dbReference>
<evidence type="ECO:0000256" key="1">
    <source>
        <dbReference type="SAM" id="MobiDB-lite"/>
    </source>
</evidence>
<dbReference type="Proteomes" id="UP000239833">
    <property type="component" value="Chromosome"/>
</dbReference>
<dbReference type="InterPro" id="IPR017853">
    <property type="entry name" value="GH"/>
</dbReference>
<dbReference type="Gene3D" id="3.10.50.10">
    <property type="match status" value="1"/>
</dbReference>
<protein>
    <submittedName>
        <fullName evidence="3">Putative glycosyl hydrolase</fullName>
    </submittedName>
</protein>
<feature type="domain" description="GH18" evidence="2">
    <location>
        <begin position="249"/>
        <end position="566"/>
    </location>
</feature>
<gene>
    <name evidence="3" type="ORF">ERICIII_03951</name>
</gene>
<dbReference type="PANTHER" id="PTHR46066">
    <property type="entry name" value="CHITINASE DOMAIN-CONTAINING PROTEIN 1 FAMILY MEMBER"/>
    <property type="match status" value="1"/>
</dbReference>
<keyword evidence="3" id="KW-0378">Hydrolase</keyword>
<name>A0A2L1U549_9BACL</name>
<dbReference type="RefSeq" id="WP_077995978.1">
    <property type="nucleotide sequence ID" value="NZ_CP019655.1"/>
</dbReference>
<dbReference type="SUPFAM" id="SSF51445">
    <property type="entry name" value="(Trans)glycosidases"/>
    <property type="match status" value="1"/>
</dbReference>
<dbReference type="SMART" id="SM00636">
    <property type="entry name" value="Glyco_18"/>
    <property type="match status" value="1"/>
</dbReference>
<dbReference type="GO" id="GO:0016787">
    <property type="term" value="F:hydrolase activity"/>
    <property type="evidence" value="ECO:0007669"/>
    <property type="project" value="UniProtKB-KW"/>
</dbReference>
<evidence type="ECO:0000313" key="3">
    <source>
        <dbReference type="EMBL" id="AVF28036.1"/>
    </source>
</evidence>
<dbReference type="InterPro" id="IPR029070">
    <property type="entry name" value="Chitinase_insertion_sf"/>
</dbReference>
<dbReference type="AlphaFoldDB" id="A0A2L1U549"/>
<dbReference type="PROSITE" id="PS51910">
    <property type="entry name" value="GH18_2"/>
    <property type="match status" value="1"/>
</dbReference>
<dbReference type="GO" id="GO:0005975">
    <property type="term" value="P:carbohydrate metabolic process"/>
    <property type="evidence" value="ECO:0007669"/>
    <property type="project" value="InterPro"/>
</dbReference>
<dbReference type="GO" id="GO:0008061">
    <property type="term" value="F:chitin binding"/>
    <property type="evidence" value="ECO:0007669"/>
    <property type="project" value="InterPro"/>
</dbReference>
<dbReference type="InterPro" id="IPR011583">
    <property type="entry name" value="Chitinase_II/V-like_cat"/>
</dbReference>
<proteinExistence type="predicted"/>
<dbReference type="Gene3D" id="3.20.20.80">
    <property type="entry name" value="Glycosidases"/>
    <property type="match status" value="1"/>
</dbReference>
<feature type="compositionally biased region" description="Low complexity" evidence="1">
    <location>
        <begin position="177"/>
        <end position="186"/>
    </location>
</feature>
<sequence>MPYRKPRKKSRYKIILFLLLLGCIGYVWFAEAPNDKHVSFSFEGKEKPLFFRGELYKETALGQGNTLRFPLSFIQEYIDSGAYYEAESKSVILTTSNRVIRAIADNKTAEDTGKTISLEQAVTVQDGEAYVPASLLKSIYGTEVREEEQNGIVLVWNAGEEYQTARINGAKDETRPLRSGPSSRSPIYSDVSSEETMYIWGEAKPGWVKVQLQNGVSGYMKEGHLGETEAQSIPAKEEPSFQAWKPEKGKINVTWEQIVTKHPKTENIPDMPGLNVISPTWFRLSDGQGNIVSLASSDYAAWARQRGYQIWALFSNSFEPGLTTEALSSFDRRKNAITQVIESARQLGIQGINVDFENVKTTDKDNFTQFVRELTAYSHSNELTISVDVTPKSNTENWSLFLDRKALGKITDYMIVMAYDEHWASSPKAGSVASLPWVEQVLTKILKEDEVPPSKMILGIPFFTRLWTEEEKDGKTEVSSKAMAMSAVETLVQEKNLTPIYDEKTKQNYVEYQEDGKTYKIWMEDETSMKARMEVMNRYNLAGVASWRRGFEKPDVWPAISSFVNP</sequence>
<evidence type="ECO:0000259" key="2">
    <source>
        <dbReference type="PROSITE" id="PS51910"/>
    </source>
</evidence>
<dbReference type="InterPro" id="IPR001223">
    <property type="entry name" value="Glyco_hydro18_cat"/>
</dbReference>